<comment type="caution">
    <text evidence="1">The sequence shown here is derived from an EMBL/GenBank/DDBJ whole genome shotgun (WGS) entry which is preliminary data.</text>
</comment>
<accession>A0A3S3TZ96</accession>
<dbReference type="AlphaFoldDB" id="A0A3S3TZ96"/>
<dbReference type="RefSeq" id="WP_128442223.1">
    <property type="nucleotide sequence ID" value="NZ_SBIP01000002.1"/>
</dbReference>
<keyword evidence="2" id="KW-1185">Reference proteome</keyword>
<proteinExistence type="predicted"/>
<dbReference type="OrthoDB" id="8368574at2"/>
<gene>
    <name evidence="1" type="ORF">EPK99_06310</name>
</gene>
<reference evidence="1 2" key="1">
    <citation type="submission" date="2019-01" db="EMBL/GenBank/DDBJ databases">
        <title>The draft genome of Rhizobium sp. 24NR.</title>
        <authorList>
            <person name="Liu L."/>
            <person name="Liang L."/>
            <person name="Shi S."/>
            <person name="Xu L."/>
            <person name="Wang X."/>
            <person name="Li L."/>
            <person name="Zhang X."/>
        </authorList>
    </citation>
    <scope>NUCLEOTIDE SEQUENCE [LARGE SCALE GENOMIC DNA]</scope>
    <source>
        <strain evidence="1 2">24NR</strain>
    </source>
</reference>
<protein>
    <submittedName>
        <fullName evidence="1">Uncharacterized protein</fullName>
    </submittedName>
</protein>
<dbReference type="Proteomes" id="UP000287687">
    <property type="component" value="Unassembled WGS sequence"/>
</dbReference>
<sequence length="110" mass="12505">MPEEKITLKYNWRRKWPDEDDKFSGFDGKWLMGYIGLHHMGYWTWGSGLSEYEKGPALHGATGMEPTARAAAKAVENCYERMLAGDWPGMSDKVRARAMSLAGREGRKYG</sequence>
<organism evidence="1 2">
    <name type="scientific">Neorhizobium lilium</name>
    <dbReference type="NCBI Taxonomy" id="2503024"/>
    <lineage>
        <taxon>Bacteria</taxon>
        <taxon>Pseudomonadati</taxon>
        <taxon>Pseudomonadota</taxon>
        <taxon>Alphaproteobacteria</taxon>
        <taxon>Hyphomicrobiales</taxon>
        <taxon>Rhizobiaceae</taxon>
        <taxon>Rhizobium/Agrobacterium group</taxon>
        <taxon>Neorhizobium</taxon>
    </lineage>
</organism>
<evidence type="ECO:0000313" key="1">
    <source>
        <dbReference type="EMBL" id="RWX78245.1"/>
    </source>
</evidence>
<name>A0A3S3TZ96_9HYPH</name>
<evidence type="ECO:0000313" key="2">
    <source>
        <dbReference type="Proteomes" id="UP000287687"/>
    </source>
</evidence>
<dbReference type="EMBL" id="SBIP01000002">
    <property type="protein sequence ID" value="RWX78245.1"/>
    <property type="molecule type" value="Genomic_DNA"/>
</dbReference>